<reference evidence="2 3" key="1">
    <citation type="submission" date="2016-10" db="EMBL/GenBank/DDBJ databases">
        <authorList>
            <person name="de Groot N.N."/>
        </authorList>
    </citation>
    <scope>NUCLEOTIDE SEQUENCE [LARGE SCALE GENOMIC DNA]</scope>
    <source>
        <strain evidence="2 3">DSM 29433</strain>
    </source>
</reference>
<dbReference type="EMBL" id="FOZM01000002">
    <property type="protein sequence ID" value="SFS19815.1"/>
    <property type="molecule type" value="Genomic_DNA"/>
</dbReference>
<dbReference type="RefSeq" id="WP_090208629.1">
    <property type="nucleotide sequence ID" value="NZ_FOZM01000002.1"/>
</dbReference>
<feature type="transmembrane region" description="Helical" evidence="1">
    <location>
        <begin position="7"/>
        <end position="33"/>
    </location>
</feature>
<gene>
    <name evidence="2" type="ORF">SAMN05444714_2362</name>
</gene>
<organism evidence="2 3">
    <name type="scientific">Yoonia litorea</name>
    <dbReference type="NCBI Taxonomy" id="1123755"/>
    <lineage>
        <taxon>Bacteria</taxon>
        <taxon>Pseudomonadati</taxon>
        <taxon>Pseudomonadota</taxon>
        <taxon>Alphaproteobacteria</taxon>
        <taxon>Rhodobacterales</taxon>
        <taxon>Paracoccaceae</taxon>
        <taxon>Yoonia</taxon>
    </lineage>
</organism>
<protein>
    <submittedName>
        <fullName evidence="2">Uncharacterized protein</fullName>
    </submittedName>
</protein>
<keyword evidence="1" id="KW-1133">Transmembrane helix</keyword>
<evidence type="ECO:0000313" key="3">
    <source>
        <dbReference type="Proteomes" id="UP000198926"/>
    </source>
</evidence>
<dbReference type="STRING" id="1123755.SAMN05444714_2362"/>
<keyword evidence="3" id="KW-1185">Reference proteome</keyword>
<dbReference type="AlphaFoldDB" id="A0A1I6MVR4"/>
<dbReference type="Proteomes" id="UP000198926">
    <property type="component" value="Unassembled WGS sequence"/>
</dbReference>
<keyword evidence="1" id="KW-0472">Membrane</keyword>
<dbReference type="OrthoDB" id="7865114at2"/>
<name>A0A1I6MVR4_9RHOB</name>
<evidence type="ECO:0000313" key="2">
    <source>
        <dbReference type="EMBL" id="SFS19815.1"/>
    </source>
</evidence>
<accession>A0A1I6MVR4</accession>
<keyword evidence="1" id="KW-0812">Transmembrane</keyword>
<proteinExistence type="predicted"/>
<sequence length="91" mass="10453">MLRLNRYPVVLVLMIAGLFAIVFAYATVNLFQMSMANTRFLREYGWEAVQEGAILQLLQIIASGTVAMVSYIGFKICESELVRRYNNWQAR</sequence>
<evidence type="ECO:0000256" key="1">
    <source>
        <dbReference type="SAM" id="Phobius"/>
    </source>
</evidence>
<feature type="transmembrane region" description="Helical" evidence="1">
    <location>
        <begin position="53"/>
        <end position="74"/>
    </location>
</feature>